<comment type="caution">
    <text evidence="1">The sequence shown here is derived from an EMBL/GenBank/DDBJ whole genome shotgun (WGS) entry which is preliminary data.</text>
</comment>
<dbReference type="Proteomes" id="UP000241436">
    <property type="component" value="Unassembled WGS sequence"/>
</dbReference>
<keyword evidence="2" id="KW-1185">Reference proteome</keyword>
<protein>
    <recommendedName>
        <fullName evidence="3">DUF5672 domain-containing protein</fullName>
    </recommendedName>
</protein>
<gene>
    <name evidence="1" type="ORF">CLG94_03020</name>
</gene>
<evidence type="ECO:0000313" key="1">
    <source>
        <dbReference type="EMBL" id="PTL36669.1"/>
    </source>
</evidence>
<organism evidence="1 2">
    <name type="scientific">Candidatus Methylomirabilis limnetica</name>
    <dbReference type="NCBI Taxonomy" id="2033718"/>
    <lineage>
        <taxon>Bacteria</taxon>
        <taxon>Candidatus Methylomirabilota</taxon>
        <taxon>Candidatus Methylomirabilia</taxon>
        <taxon>Candidatus Methylomirabilales</taxon>
        <taxon>Candidatus Methylomirabilaceae</taxon>
        <taxon>Candidatus Methylomirabilis</taxon>
    </lineage>
</organism>
<evidence type="ECO:0000313" key="2">
    <source>
        <dbReference type="Proteomes" id="UP000241436"/>
    </source>
</evidence>
<dbReference type="AlphaFoldDB" id="A0A2T4TZY6"/>
<evidence type="ECO:0008006" key="3">
    <source>
        <dbReference type="Google" id="ProtNLM"/>
    </source>
</evidence>
<sequence>MLAGRIAMNIKQPFDLFIITCGRDIKLLRHFFLSYELFFRNPGKIHLFIWKKEEHLFDQINRPGNLVIHYKDAVEGLGEDDFRNQMYLKLISDQYVETNWYWVVDSDYLICSPLGIEDFFHDDSAYWFFRPWSGLPEQSWRTGSERFLGKEIPYLFMDAQSYVLNREVLRDLRASCDVSRILSCKPLPSEFVIYGAFAYSQHHEKYRWVNLDRDATLCAAYVVNQRPPTYCELDEGVNLSSIGSAKYAVLWSHWDKSEQKMVEFLIDAQIREFGEVRVEPDAQPLYLELQTSSLSRDDFIAIGGAYSDGWVKAESVFRLTVLMPCELVLKLKVPLCLLHNTTRLSLQTDATVRNFTLTRRNHILRIPLKSDVDNIVRLHFSGGMPEPDGGRRLYAQLTQMFVQPYGWNPLRRT</sequence>
<accession>A0A2T4TZY6</accession>
<proteinExistence type="predicted"/>
<name>A0A2T4TZY6_9BACT</name>
<reference evidence="1 2" key="1">
    <citation type="submission" date="2017-09" db="EMBL/GenBank/DDBJ databases">
        <title>Bloom of a denitrifying methanotroph, Candidatus Methylomirabilis limnetica, in a deep stratified lake.</title>
        <authorList>
            <person name="Graf J.S."/>
            <person name="Marchant H.K."/>
            <person name="Tienken D."/>
            <person name="Hach P.F."/>
            <person name="Brand A."/>
            <person name="Schubert C.J."/>
            <person name="Kuypers M.M."/>
            <person name="Milucka J."/>
        </authorList>
    </citation>
    <scope>NUCLEOTIDE SEQUENCE [LARGE SCALE GENOMIC DNA]</scope>
    <source>
        <strain evidence="1 2">Zug</strain>
    </source>
</reference>
<dbReference type="EMBL" id="NVQC01000013">
    <property type="protein sequence ID" value="PTL36669.1"/>
    <property type="molecule type" value="Genomic_DNA"/>
</dbReference>
<reference evidence="2" key="2">
    <citation type="journal article" date="2018" name="Environ. Microbiol.">
        <title>Bloom of a denitrifying methanotroph, 'Candidatus Methylomirabilis limnetica', in a deep stratified lake.</title>
        <authorList>
            <person name="Graf J.S."/>
            <person name="Mayr M.J."/>
            <person name="Marchant H.K."/>
            <person name="Tienken D."/>
            <person name="Hach P.F."/>
            <person name="Brand A."/>
            <person name="Schubert C.J."/>
            <person name="Kuypers M.M."/>
            <person name="Milucka J."/>
        </authorList>
    </citation>
    <scope>NUCLEOTIDE SEQUENCE [LARGE SCALE GENOMIC DNA]</scope>
    <source>
        <strain evidence="2">Zug</strain>
    </source>
</reference>